<reference evidence="4" key="1">
    <citation type="journal article" date="2021" name="BMC Genomics">
        <title>Chromosome-level genome assembly and manually-curated proteome of model necrotroph Parastagonospora nodorum Sn15 reveals a genome-wide trove of candidate effector homologs, and redundancy of virulence-related functions within an accessory chromosome.</title>
        <authorList>
            <person name="Bertazzoni S."/>
            <person name="Jones D.A.B."/>
            <person name="Phan H.T."/>
            <person name="Tan K.-C."/>
            <person name="Hane J.K."/>
        </authorList>
    </citation>
    <scope>NUCLEOTIDE SEQUENCE [LARGE SCALE GENOMIC DNA]</scope>
    <source>
        <strain evidence="4">SN15 / ATCC MYA-4574 / FGSC 10173)</strain>
    </source>
</reference>
<dbReference type="SMART" id="SM00066">
    <property type="entry name" value="GAL4"/>
    <property type="match status" value="1"/>
</dbReference>
<dbReference type="GO" id="GO:0008270">
    <property type="term" value="F:zinc ion binding"/>
    <property type="evidence" value="ECO:0007669"/>
    <property type="project" value="InterPro"/>
</dbReference>
<dbReference type="OrthoDB" id="4158087at2759"/>
<dbReference type="InterPro" id="IPR001138">
    <property type="entry name" value="Zn2Cys6_DnaBD"/>
</dbReference>
<protein>
    <recommendedName>
        <fullName evidence="2">Zn(2)-C6 fungal-type domain-containing protein</fullName>
    </recommendedName>
</protein>
<feature type="domain" description="Zn(2)-C6 fungal-type" evidence="2">
    <location>
        <begin position="8"/>
        <end position="41"/>
    </location>
</feature>
<dbReference type="PROSITE" id="PS50048">
    <property type="entry name" value="ZN2_CY6_FUNGAL_2"/>
    <property type="match status" value="1"/>
</dbReference>
<dbReference type="SUPFAM" id="SSF57701">
    <property type="entry name" value="Zn2/Cys6 DNA-binding domain"/>
    <property type="match status" value="1"/>
</dbReference>
<sequence>MRKTLRRSCNLCAKSKLRCDLLLPQCSRCQKKSPHQTICLYANTPLSSVLTESGSTCFARSSLGSYKTAPRPIEQLQLTLSNPGTEIFDPFDSYPQTRLPRAHVQRLIQHFLSTIAFQYYPLDLKATSNPFVVSWFPLALADPALFHVSLQTASLDVELRACQGFSNSDILMADSVHLVRLKIDDPFRAVQDETIDSVVTLAAIEFGKGNTDISQTHIEGIKSMVRLRGGIHQVKLVSPLTARMTAWVSMIVMQSPQFATQDESGHGDGIAPTPLWQAVRCHPSVSSLLYTLDLDPGVNDILCRLQMLFHEPEQFPMCTTEFHDLICFVLHRLLEPNSESRFHDNPAAQSTSECVRFATALYLLIVHGPTYFSHAGLQYKLTTQLKAHLENYAELFVQGNSNDSLALWILSIGMVATSGMPDYQWFTNQLADRAFMLGSQTWEDALSHVRNILWIPKQQIEDIFQRHWQVMRADAVG</sequence>
<dbReference type="PANTHER" id="PTHR37540:SF5">
    <property type="entry name" value="TRANSCRIPTION FACTOR DOMAIN-CONTAINING PROTEIN"/>
    <property type="match status" value="1"/>
</dbReference>
<dbReference type="GO" id="GO:0000981">
    <property type="term" value="F:DNA-binding transcription factor activity, RNA polymerase II-specific"/>
    <property type="evidence" value="ECO:0007669"/>
    <property type="project" value="InterPro"/>
</dbReference>
<gene>
    <name evidence="3" type="ORF">JI435_000310</name>
</gene>
<dbReference type="Proteomes" id="UP000663193">
    <property type="component" value="Chromosome 1"/>
</dbReference>
<evidence type="ECO:0000313" key="3">
    <source>
        <dbReference type="EMBL" id="QRC90520.1"/>
    </source>
</evidence>
<dbReference type="CDD" id="cd00067">
    <property type="entry name" value="GAL4"/>
    <property type="match status" value="1"/>
</dbReference>
<dbReference type="EMBL" id="CP069023">
    <property type="protein sequence ID" value="QRC90520.1"/>
    <property type="molecule type" value="Genomic_DNA"/>
</dbReference>
<dbReference type="InterPro" id="IPR036864">
    <property type="entry name" value="Zn2-C6_fun-type_DNA-bd_sf"/>
</dbReference>
<accession>A0A7U2EP99</accession>
<dbReference type="PANTHER" id="PTHR37540">
    <property type="entry name" value="TRANSCRIPTION FACTOR (ACR-2), PUTATIVE-RELATED-RELATED"/>
    <property type="match status" value="1"/>
</dbReference>
<dbReference type="Pfam" id="PF11951">
    <property type="entry name" value="Fungal_trans_2"/>
    <property type="match status" value="1"/>
</dbReference>
<keyword evidence="1" id="KW-0539">Nucleus</keyword>
<dbReference type="VEuPathDB" id="FungiDB:JI435_000310"/>
<dbReference type="Pfam" id="PF00172">
    <property type="entry name" value="Zn_clus"/>
    <property type="match status" value="1"/>
</dbReference>
<dbReference type="AlphaFoldDB" id="A0A7U2EP99"/>
<evidence type="ECO:0000256" key="1">
    <source>
        <dbReference type="ARBA" id="ARBA00023242"/>
    </source>
</evidence>
<proteinExistence type="predicted"/>
<keyword evidence="4" id="KW-1185">Reference proteome</keyword>
<organism evidence="3 4">
    <name type="scientific">Phaeosphaeria nodorum (strain SN15 / ATCC MYA-4574 / FGSC 10173)</name>
    <name type="common">Glume blotch fungus</name>
    <name type="synonym">Parastagonospora nodorum</name>
    <dbReference type="NCBI Taxonomy" id="321614"/>
    <lineage>
        <taxon>Eukaryota</taxon>
        <taxon>Fungi</taxon>
        <taxon>Dikarya</taxon>
        <taxon>Ascomycota</taxon>
        <taxon>Pezizomycotina</taxon>
        <taxon>Dothideomycetes</taxon>
        <taxon>Pleosporomycetidae</taxon>
        <taxon>Pleosporales</taxon>
        <taxon>Pleosporineae</taxon>
        <taxon>Phaeosphaeriaceae</taxon>
        <taxon>Parastagonospora</taxon>
    </lineage>
</organism>
<evidence type="ECO:0000313" key="4">
    <source>
        <dbReference type="Proteomes" id="UP000663193"/>
    </source>
</evidence>
<dbReference type="Gene3D" id="4.10.240.10">
    <property type="entry name" value="Zn(2)-C6 fungal-type DNA-binding domain"/>
    <property type="match status" value="1"/>
</dbReference>
<name>A0A7U2EP99_PHANO</name>
<dbReference type="InterPro" id="IPR021858">
    <property type="entry name" value="Fun_TF"/>
</dbReference>
<evidence type="ECO:0000259" key="2">
    <source>
        <dbReference type="PROSITE" id="PS50048"/>
    </source>
</evidence>